<organism evidence="1 2">
    <name type="scientific">Rhizopus delemar (strain RA 99-880 / ATCC MYA-4621 / FGSC 9543 / NRRL 43880)</name>
    <name type="common">Mucormycosis agent</name>
    <name type="synonym">Rhizopus arrhizus var. delemar</name>
    <dbReference type="NCBI Taxonomy" id="246409"/>
    <lineage>
        <taxon>Eukaryota</taxon>
        <taxon>Fungi</taxon>
        <taxon>Fungi incertae sedis</taxon>
        <taxon>Mucoromycota</taxon>
        <taxon>Mucoromycotina</taxon>
        <taxon>Mucoromycetes</taxon>
        <taxon>Mucorales</taxon>
        <taxon>Mucorineae</taxon>
        <taxon>Rhizopodaceae</taxon>
        <taxon>Rhizopus</taxon>
    </lineage>
</organism>
<dbReference type="EMBL" id="CH476738">
    <property type="protein sequence ID" value="EIE84622.1"/>
    <property type="molecule type" value="Genomic_DNA"/>
</dbReference>
<gene>
    <name evidence="1" type="ORF">RO3G_09332</name>
</gene>
<evidence type="ECO:0008006" key="3">
    <source>
        <dbReference type="Google" id="ProtNLM"/>
    </source>
</evidence>
<dbReference type="InParanoid" id="I1C842"/>
<name>I1C842_RHIO9</name>
<accession>I1C842</accession>
<reference evidence="1 2" key="1">
    <citation type="journal article" date="2009" name="PLoS Genet.">
        <title>Genomic analysis of the basal lineage fungus Rhizopus oryzae reveals a whole-genome duplication.</title>
        <authorList>
            <person name="Ma L.-J."/>
            <person name="Ibrahim A.S."/>
            <person name="Skory C."/>
            <person name="Grabherr M.G."/>
            <person name="Burger G."/>
            <person name="Butler M."/>
            <person name="Elias M."/>
            <person name="Idnurm A."/>
            <person name="Lang B.F."/>
            <person name="Sone T."/>
            <person name="Abe A."/>
            <person name="Calvo S.E."/>
            <person name="Corrochano L.M."/>
            <person name="Engels R."/>
            <person name="Fu J."/>
            <person name="Hansberg W."/>
            <person name="Kim J.-M."/>
            <person name="Kodira C.D."/>
            <person name="Koehrsen M.J."/>
            <person name="Liu B."/>
            <person name="Miranda-Saavedra D."/>
            <person name="O'Leary S."/>
            <person name="Ortiz-Castellanos L."/>
            <person name="Poulter R."/>
            <person name="Rodriguez-Romero J."/>
            <person name="Ruiz-Herrera J."/>
            <person name="Shen Y.-Q."/>
            <person name="Zeng Q."/>
            <person name="Galagan J."/>
            <person name="Birren B.W."/>
            <person name="Cuomo C.A."/>
            <person name="Wickes B.L."/>
        </authorList>
    </citation>
    <scope>NUCLEOTIDE SEQUENCE [LARGE SCALE GENOMIC DNA]</scope>
    <source>
        <strain evidence="2">RA 99-880 / ATCC MYA-4621 / FGSC 9543 / NRRL 43880</strain>
    </source>
</reference>
<sequence length="120" mass="13920">MSNNKRVRLSVSQKIELLDQNAETLYSNINVVKNGKSLKPTRYPQLDEVYRIPENEISFSSGWLTKLFKRIGVKCRPMHGESALVDITSENVQNELRKIEEILEPYDPVDIMNHMFLRVA</sequence>
<dbReference type="Proteomes" id="UP000009138">
    <property type="component" value="Unassembled WGS sequence"/>
</dbReference>
<proteinExistence type="predicted"/>
<dbReference type="AlphaFoldDB" id="I1C842"/>
<dbReference type="GeneID" id="93616298"/>
<evidence type="ECO:0000313" key="1">
    <source>
        <dbReference type="EMBL" id="EIE84622.1"/>
    </source>
</evidence>
<evidence type="ECO:0000313" key="2">
    <source>
        <dbReference type="Proteomes" id="UP000009138"/>
    </source>
</evidence>
<dbReference type="RefSeq" id="XP_067520018.1">
    <property type="nucleotide sequence ID" value="XM_067663917.1"/>
</dbReference>
<protein>
    <recommendedName>
        <fullName evidence="3">HTH CENPB-type domain-containing protein</fullName>
    </recommendedName>
</protein>
<keyword evidence="2" id="KW-1185">Reference proteome</keyword>
<dbReference type="VEuPathDB" id="FungiDB:RO3G_09332"/>